<name>A0A512J519_9HYPH</name>
<reference evidence="8" key="4">
    <citation type="submission" date="2023-01" db="EMBL/GenBank/DDBJ databases">
        <title>Draft genome sequence of Methylobacterium oxalidis strain NBRC 107715.</title>
        <authorList>
            <person name="Sun Q."/>
            <person name="Mori K."/>
        </authorList>
    </citation>
    <scope>NUCLEOTIDE SEQUENCE</scope>
    <source>
        <strain evidence="8">NBRC 107715</strain>
    </source>
</reference>
<feature type="domain" description="EamA" evidence="6">
    <location>
        <begin position="6"/>
        <end position="130"/>
    </location>
</feature>
<evidence type="ECO:0000313" key="10">
    <source>
        <dbReference type="Proteomes" id="UP001156856"/>
    </source>
</evidence>
<gene>
    <name evidence="8" type="ORF">GCM10007888_40450</name>
    <name evidence="7" type="ORF">MOX02_30960</name>
</gene>
<dbReference type="EMBL" id="BJZU01000061">
    <property type="protein sequence ID" value="GEP05058.1"/>
    <property type="molecule type" value="Genomic_DNA"/>
</dbReference>
<dbReference type="InterPro" id="IPR050638">
    <property type="entry name" value="AA-Vitamin_Transporters"/>
</dbReference>
<evidence type="ECO:0000313" key="9">
    <source>
        <dbReference type="Proteomes" id="UP000321960"/>
    </source>
</evidence>
<keyword evidence="3 5" id="KW-1133">Transmembrane helix</keyword>
<dbReference type="PANTHER" id="PTHR32322">
    <property type="entry name" value="INNER MEMBRANE TRANSPORTER"/>
    <property type="match status" value="1"/>
</dbReference>
<dbReference type="PANTHER" id="PTHR32322:SF9">
    <property type="entry name" value="AMINO-ACID METABOLITE EFFLUX PUMP-RELATED"/>
    <property type="match status" value="1"/>
</dbReference>
<evidence type="ECO:0000256" key="5">
    <source>
        <dbReference type="SAM" id="Phobius"/>
    </source>
</evidence>
<evidence type="ECO:0000256" key="1">
    <source>
        <dbReference type="ARBA" id="ARBA00004141"/>
    </source>
</evidence>
<feature type="transmembrane region" description="Helical" evidence="5">
    <location>
        <begin position="88"/>
        <end position="108"/>
    </location>
</feature>
<dbReference type="SUPFAM" id="SSF103481">
    <property type="entry name" value="Multidrug resistance efflux transporter EmrE"/>
    <property type="match status" value="2"/>
</dbReference>
<dbReference type="Proteomes" id="UP000321960">
    <property type="component" value="Unassembled WGS sequence"/>
</dbReference>
<evidence type="ECO:0000256" key="3">
    <source>
        <dbReference type="ARBA" id="ARBA00022989"/>
    </source>
</evidence>
<feature type="transmembrane region" description="Helical" evidence="5">
    <location>
        <begin position="169"/>
        <end position="188"/>
    </location>
</feature>
<evidence type="ECO:0000256" key="2">
    <source>
        <dbReference type="ARBA" id="ARBA00022692"/>
    </source>
</evidence>
<proteinExistence type="predicted"/>
<dbReference type="OrthoDB" id="7158585at2"/>
<comment type="caution">
    <text evidence="7">The sequence shown here is derived from an EMBL/GenBank/DDBJ whole genome shotgun (WGS) entry which is preliminary data.</text>
</comment>
<feature type="transmembrane region" description="Helical" evidence="5">
    <location>
        <begin position="58"/>
        <end position="82"/>
    </location>
</feature>
<reference evidence="10" key="2">
    <citation type="journal article" date="2019" name="Int. J. Syst. Evol. Microbiol.">
        <title>The Global Catalogue of Microorganisms (GCM) 10K type strain sequencing project: providing services to taxonomists for standard genome sequencing and annotation.</title>
        <authorList>
            <consortium name="The Broad Institute Genomics Platform"/>
            <consortium name="The Broad Institute Genome Sequencing Center for Infectious Disease"/>
            <person name="Wu L."/>
            <person name="Ma J."/>
        </authorList>
    </citation>
    <scope>NUCLEOTIDE SEQUENCE [LARGE SCALE GENOMIC DNA]</scope>
    <source>
        <strain evidence="10">NBRC 107715</strain>
    </source>
</reference>
<organism evidence="7 9">
    <name type="scientific">Methylobacterium oxalidis</name>
    <dbReference type="NCBI Taxonomy" id="944322"/>
    <lineage>
        <taxon>Bacteria</taxon>
        <taxon>Pseudomonadati</taxon>
        <taxon>Pseudomonadota</taxon>
        <taxon>Alphaproteobacteria</taxon>
        <taxon>Hyphomicrobiales</taxon>
        <taxon>Methylobacteriaceae</taxon>
        <taxon>Methylobacterium</taxon>
    </lineage>
</organism>
<feature type="transmembrane region" description="Helical" evidence="5">
    <location>
        <begin position="115"/>
        <end position="133"/>
    </location>
</feature>
<dbReference type="InterPro" id="IPR037185">
    <property type="entry name" value="EmrE-like"/>
</dbReference>
<dbReference type="EMBL" id="BSPK01000076">
    <property type="protein sequence ID" value="GLS65663.1"/>
    <property type="molecule type" value="Genomic_DNA"/>
</dbReference>
<feature type="transmembrane region" description="Helical" evidence="5">
    <location>
        <begin position="32"/>
        <end position="51"/>
    </location>
</feature>
<keyword evidence="10" id="KW-1185">Reference proteome</keyword>
<reference evidence="8" key="1">
    <citation type="journal article" date="2014" name="Int. J. Syst. Evol. Microbiol.">
        <title>Complete genome of a new Firmicutes species belonging to the dominant human colonic microbiota ('Ruminococcus bicirculans') reveals two chromosomes and a selective capacity to utilize plant glucans.</title>
        <authorList>
            <consortium name="NISC Comparative Sequencing Program"/>
            <person name="Wegmann U."/>
            <person name="Louis P."/>
            <person name="Goesmann A."/>
            <person name="Henrissat B."/>
            <person name="Duncan S.H."/>
            <person name="Flint H.J."/>
        </authorList>
    </citation>
    <scope>NUCLEOTIDE SEQUENCE</scope>
    <source>
        <strain evidence="8">NBRC 107715</strain>
    </source>
</reference>
<accession>A0A512J519</accession>
<comment type="subcellular location">
    <subcellularLocation>
        <location evidence="1">Membrane</location>
        <topology evidence="1">Multi-pass membrane protein</topology>
    </subcellularLocation>
</comment>
<evidence type="ECO:0000313" key="8">
    <source>
        <dbReference type="EMBL" id="GLS65663.1"/>
    </source>
</evidence>
<feature type="domain" description="EamA" evidence="6">
    <location>
        <begin position="143"/>
        <end position="280"/>
    </location>
</feature>
<dbReference type="Proteomes" id="UP001156856">
    <property type="component" value="Unassembled WGS sequence"/>
</dbReference>
<feature type="transmembrane region" description="Helical" evidence="5">
    <location>
        <begin position="264"/>
        <end position="283"/>
    </location>
</feature>
<keyword evidence="4 5" id="KW-0472">Membrane</keyword>
<dbReference type="Pfam" id="PF00892">
    <property type="entry name" value="EamA"/>
    <property type="match status" value="2"/>
</dbReference>
<dbReference type="GO" id="GO:0016020">
    <property type="term" value="C:membrane"/>
    <property type="evidence" value="ECO:0007669"/>
    <property type="project" value="UniProtKB-SubCell"/>
</dbReference>
<evidence type="ECO:0000313" key="7">
    <source>
        <dbReference type="EMBL" id="GEP05058.1"/>
    </source>
</evidence>
<evidence type="ECO:0000259" key="6">
    <source>
        <dbReference type="Pfam" id="PF00892"/>
    </source>
</evidence>
<protein>
    <submittedName>
        <fullName evidence="7">O-acetylserine/cysteine exporter</fullName>
    </submittedName>
</protein>
<reference evidence="7 9" key="3">
    <citation type="submission" date="2019-07" db="EMBL/GenBank/DDBJ databases">
        <title>Whole genome shotgun sequence of Methylobacterium oxalidis NBRC 107715.</title>
        <authorList>
            <person name="Hosoyama A."/>
            <person name="Uohara A."/>
            <person name="Ohji S."/>
            <person name="Ichikawa N."/>
        </authorList>
    </citation>
    <scope>NUCLEOTIDE SEQUENCE [LARGE SCALE GENOMIC DNA]</scope>
    <source>
        <strain evidence="7 9">NBRC 107715</strain>
    </source>
</reference>
<keyword evidence="2 5" id="KW-0812">Transmembrane</keyword>
<evidence type="ECO:0000256" key="4">
    <source>
        <dbReference type="ARBA" id="ARBA00023136"/>
    </source>
</evidence>
<feature type="transmembrane region" description="Helical" evidence="5">
    <location>
        <begin position="139"/>
        <end position="160"/>
    </location>
</feature>
<dbReference type="RefSeq" id="WP_147026634.1">
    <property type="nucleotide sequence ID" value="NZ_BJZU01000061.1"/>
</dbReference>
<feature type="transmembrane region" description="Helical" evidence="5">
    <location>
        <begin position="208"/>
        <end position="226"/>
    </location>
</feature>
<dbReference type="AlphaFoldDB" id="A0A512J519"/>
<dbReference type="InterPro" id="IPR000620">
    <property type="entry name" value="EamA_dom"/>
</dbReference>
<sequence>MTLRDVLTALLVVTLLGVNFVAIKVGLETLPPLLLTALRFLLAALPGVLLVRPPKASLGTVVGFGFSLGVVQFGLLFLAIALGMPAGLSSLLIQMQVFFTIGLAFVVFGERPGALQMAGGLVAALGVAVIGVWKAQHALLTPLLLVLGAALAWACANIIVKRAGRIDMLALMVWGSLAATPPLLGLSLLVEGPAAIAEGLRRADARTLAAVLFIAYPTTILAFALWNRLLSRYPAATVTPFALLVPVVGISSTSALLGEPFGPVEAGGAALILIGIALSVFGGRRRAAPPGFIPARPRDRRAP</sequence>
<feature type="transmembrane region" description="Helical" evidence="5">
    <location>
        <begin position="238"/>
        <end position="258"/>
    </location>
</feature>